<feature type="domain" description="ABC transporter" evidence="5">
    <location>
        <begin position="584"/>
        <end position="797"/>
    </location>
</feature>
<dbReference type="Proteomes" id="UP000654370">
    <property type="component" value="Unassembled WGS sequence"/>
</dbReference>
<sequence length="813" mass="91059">MVQAQQAFELQLQKYNISLEQDTLDYVNGILADLDDVESVREATEHFLQEAVEDQSVIDHFYTSLNLQSEAPASKKDQETLQQPVRIEEASKAMGSLSLDTPSKPSTKVPDPISTSSTTKQRLKKSRRNKESTPDTSDQESKEAQIVAFSQQSRFHRETFDANSTDIDLKDVNVIVNDKELLVDAHLRLKPGVRYGMVGQNGVGKSVLMSVMGNGTLVGLPQNVRILHISQLEDLSAGRNVLDEVLHADTTRVRLIREAKALQGIMSSSTAAGSTGANPELNKIVHQLLIDRQKDVLDNAIKIATKRSGARGWDARLELNKVEQELKDLKAQDPNTYITPTMVNDMMAEVFEKFGVMDLDADESRARKILYGLGFTDEEISHPVQNYSGGWRMRVALAKALFMEPNVLLLDEPTNHLDLPAILWLQNHIQNDTEGQTIVIVSHDRNFLDEVTDETIIFRNKKLSYHPGNYADWEQNTEEQRRRKQRMKELVDKRRKQMMASIQKNAQQAKATGDDKRHGLIASRKKKLDRLGMEKTEDGKRFKVSYYAGYHHSARVEVTVEQAVKVADIKIPEPEPLRYHGSILQLAGVSYSYGKNHVIKDVSLDVTPGSRIALLGPNGCGKSTLMNLLAGELTPASGEVKKYHRLRIGYFSQHTVDQLELDLTPIQQMMKLFPGATEQECHAQYGGVGVAGDVAKRPIRVLSGGQRNRVALAMVTYMQPQVLLLDEITNHLDMGTVEALVESLSEYSGALVLVSHDVWFLRQLIEGEPDSDDEDEEEGPSGSFYLVQKGKLKLWEKGLDAYVEKVQRSVATK</sequence>
<dbReference type="SMART" id="SM00382">
    <property type="entry name" value="AAA"/>
    <property type="match status" value="2"/>
</dbReference>
<dbReference type="PANTHER" id="PTHR19211:SF129">
    <property type="entry name" value="ABC TRANSPORTER ATP-BINDING PROTEIN"/>
    <property type="match status" value="1"/>
</dbReference>
<dbReference type="SUPFAM" id="SSF52540">
    <property type="entry name" value="P-loop containing nucleoside triphosphate hydrolases"/>
    <property type="match status" value="2"/>
</dbReference>
<accession>A0A8H7PZK6</accession>
<keyword evidence="7" id="KW-1185">Reference proteome</keyword>
<dbReference type="InterPro" id="IPR027417">
    <property type="entry name" value="P-loop_NTPase"/>
</dbReference>
<dbReference type="PROSITE" id="PS50893">
    <property type="entry name" value="ABC_TRANSPORTER_2"/>
    <property type="match status" value="2"/>
</dbReference>
<evidence type="ECO:0000313" key="6">
    <source>
        <dbReference type="EMBL" id="KAG2182026.1"/>
    </source>
</evidence>
<comment type="caution">
    <text evidence="6">The sequence shown here is derived from an EMBL/GenBank/DDBJ whole genome shotgun (WGS) entry which is preliminary data.</text>
</comment>
<name>A0A8H7PZK6_MORIS</name>
<dbReference type="InterPro" id="IPR003593">
    <property type="entry name" value="AAA+_ATPase"/>
</dbReference>
<feature type="compositionally biased region" description="Basic and acidic residues" evidence="4">
    <location>
        <begin position="129"/>
        <end position="143"/>
    </location>
</feature>
<evidence type="ECO:0000256" key="2">
    <source>
        <dbReference type="ARBA" id="ARBA00022741"/>
    </source>
</evidence>
<evidence type="ECO:0000256" key="3">
    <source>
        <dbReference type="ARBA" id="ARBA00022840"/>
    </source>
</evidence>
<evidence type="ECO:0000313" key="7">
    <source>
        <dbReference type="Proteomes" id="UP000654370"/>
    </source>
</evidence>
<dbReference type="CDD" id="cd03221">
    <property type="entry name" value="ABCF_EF-3"/>
    <property type="match status" value="2"/>
</dbReference>
<dbReference type="EMBL" id="JAEPQZ010000004">
    <property type="protein sequence ID" value="KAG2182026.1"/>
    <property type="molecule type" value="Genomic_DNA"/>
</dbReference>
<organism evidence="6 7">
    <name type="scientific">Mortierella isabellina</name>
    <name type="common">Filamentous fungus</name>
    <name type="synonym">Umbelopsis isabellina</name>
    <dbReference type="NCBI Taxonomy" id="91625"/>
    <lineage>
        <taxon>Eukaryota</taxon>
        <taxon>Fungi</taxon>
        <taxon>Fungi incertae sedis</taxon>
        <taxon>Mucoromycota</taxon>
        <taxon>Mucoromycotina</taxon>
        <taxon>Umbelopsidomycetes</taxon>
        <taxon>Umbelopsidales</taxon>
        <taxon>Umbelopsidaceae</taxon>
        <taxon>Umbelopsis</taxon>
    </lineage>
</organism>
<reference evidence="6" key="1">
    <citation type="submission" date="2020-12" db="EMBL/GenBank/DDBJ databases">
        <title>Metabolic potential, ecology and presence of endohyphal bacteria is reflected in genomic diversity of Mucoromycotina.</title>
        <authorList>
            <person name="Muszewska A."/>
            <person name="Okrasinska A."/>
            <person name="Steczkiewicz K."/>
            <person name="Drgas O."/>
            <person name="Orlowska M."/>
            <person name="Perlinska-Lenart U."/>
            <person name="Aleksandrzak-Piekarczyk T."/>
            <person name="Szatraj K."/>
            <person name="Zielenkiewicz U."/>
            <person name="Pilsyk S."/>
            <person name="Malc E."/>
            <person name="Mieczkowski P."/>
            <person name="Kruszewska J.S."/>
            <person name="Biernat P."/>
            <person name="Pawlowska J."/>
        </authorList>
    </citation>
    <scope>NUCLEOTIDE SEQUENCE</scope>
    <source>
        <strain evidence="6">WA0000067209</strain>
    </source>
</reference>
<dbReference type="PROSITE" id="PS00211">
    <property type="entry name" value="ABC_TRANSPORTER_1"/>
    <property type="match status" value="2"/>
</dbReference>
<dbReference type="InterPro" id="IPR003439">
    <property type="entry name" value="ABC_transporter-like_ATP-bd"/>
</dbReference>
<evidence type="ECO:0000256" key="4">
    <source>
        <dbReference type="SAM" id="MobiDB-lite"/>
    </source>
</evidence>
<feature type="domain" description="ABC transporter" evidence="5">
    <location>
        <begin position="167"/>
        <end position="485"/>
    </location>
</feature>
<dbReference type="PANTHER" id="PTHR19211">
    <property type="entry name" value="ATP-BINDING TRANSPORT PROTEIN-RELATED"/>
    <property type="match status" value="1"/>
</dbReference>
<keyword evidence="1" id="KW-0677">Repeat</keyword>
<keyword evidence="3" id="KW-0067">ATP-binding</keyword>
<evidence type="ECO:0000259" key="5">
    <source>
        <dbReference type="PROSITE" id="PS50893"/>
    </source>
</evidence>
<dbReference type="FunFam" id="3.40.50.300:FF:000011">
    <property type="entry name" value="Putative ABC transporter ATP-binding component"/>
    <property type="match status" value="1"/>
</dbReference>
<keyword evidence="2" id="KW-0547">Nucleotide-binding</keyword>
<dbReference type="GO" id="GO:0016887">
    <property type="term" value="F:ATP hydrolysis activity"/>
    <property type="evidence" value="ECO:0007669"/>
    <property type="project" value="InterPro"/>
</dbReference>
<evidence type="ECO:0000256" key="1">
    <source>
        <dbReference type="ARBA" id="ARBA00022737"/>
    </source>
</evidence>
<proteinExistence type="predicted"/>
<dbReference type="OrthoDB" id="2110130at2759"/>
<gene>
    <name evidence="6" type="ORF">INT43_006952</name>
</gene>
<dbReference type="Pfam" id="PF00005">
    <property type="entry name" value="ABC_tran"/>
    <property type="match status" value="2"/>
</dbReference>
<dbReference type="InterPro" id="IPR050611">
    <property type="entry name" value="ABCF"/>
</dbReference>
<protein>
    <recommendedName>
        <fullName evidence="5">ABC transporter domain-containing protein</fullName>
    </recommendedName>
</protein>
<feature type="region of interest" description="Disordered" evidence="4">
    <location>
        <begin position="93"/>
        <end position="144"/>
    </location>
</feature>
<dbReference type="InterPro" id="IPR017871">
    <property type="entry name" value="ABC_transporter-like_CS"/>
</dbReference>
<dbReference type="GO" id="GO:0005524">
    <property type="term" value="F:ATP binding"/>
    <property type="evidence" value="ECO:0007669"/>
    <property type="project" value="UniProtKB-KW"/>
</dbReference>
<dbReference type="Gene3D" id="3.40.50.300">
    <property type="entry name" value="P-loop containing nucleotide triphosphate hydrolases"/>
    <property type="match status" value="2"/>
</dbReference>
<dbReference type="FunFam" id="3.40.50.300:FF:001092">
    <property type="entry name" value="ATP-binding cassette sub-family F member 2"/>
    <property type="match status" value="1"/>
</dbReference>
<dbReference type="AlphaFoldDB" id="A0A8H7PZK6"/>
<dbReference type="Pfam" id="PF12848">
    <property type="entry name" value="ABC_tran_Xtn"/>
    <property type="match status" value="1"/>
</dbReference>
<dbReference type="InterPro" id="IPR032781">
    <property type="entry name" value="ABC_tran_Xtn"/>
</dbReference>